<evidence type="ECO:0000256" key="2">
    <source>
        <dbReference type="ARBA" id="ARBA00022803"/>
    </source>
</evidence>
<evidence type="ECO:0000256" key="3">
    <source>
        <dbReference type="PROSITE-ProRule" id="PRU00339"/>
    </source>
</evidence>
<evidence type="ECO:0000313" key="6">
    <source>
        <dbReference type="Proteomes" id="UP000092967"/>
    </source>
</evidence>
<dbReference type="Gene3D" id="1.25.40.10">
    <property type="entry name" value="Tetratricopeptide repeat domain"/>
    <property type="match status" value="8"/>
</dbReference>
<dbReference type="GO" id="GO:0009279">
    <property type="term" value="C:cell outer membrane"/>
    <property type="evidence" value="ECO:0007669"/>
    <property type="project" value="TreeGrafter"/>
</dbReference>
<feature type="repeat" description="TPR" evidence="3">
    <location>
        <begin position="312"/>
        <end position="345"/>
    </location>
</feature>
<reference evidence="5 6" key="1">
    <citation type="submission" date="2016-02" db="EMBL/GenBank/DDBJ databases">
        <authorList>
            <person name="Wen L."/>
            <person name="He K."/>
            <person name="Yang H."/>
        </authorList>
    </citation>
    <scope>NUCLEOTIDE SEQUENCE [LARGE SCALE GENOMIC DNA]</scope>
    <source>
        <strain evidence="5 6">CZ1127</strain>
    </source>
</reference>
<dbReference type="PROSITE" id="PS50005">
    <property type="entry name" value="TPR"/>
    <property type="match status" value="4"/>
</dbReference>
<dbReference type="InterPro" id="IPR011716">
    <property type="entry name" value="TPR-3"/>
</dbReference>
<dbReference type="Proteomes" id="UP000092967">
    <property type="component" value="Chromosome"/>
</dbReference>
<feature type="repeat" description="TPR" evidence="3">
    <location>
        <begin position="277"/>
        <end position="310"/>
    </location>
</feature>
<feature type="chain" id="PRO_5008532343" evidence="4">
    <location>
        <begin position="22"/>
        <end position="1019"/>
    </location>
</feature>
<evidence type="ECO:0000256" key="1">
    <source>
        <dbReference type="ARBA" id="ARBA00022737"/>
    </source>
</evidence>
<sequence>MKKQFVRILSVVLFSSGALMAQNSYKENPSIKWYSKAILAFDKEEYSLAKEYLQKVVLEDYKESSVQIYQMLTNLALNEPNAGVETEKYLNSNPFTSQKTDLILALSNYYFQKNDHKKALDWFQQLDVKLLTDEQENNYNYKLAFANYTQKNYTKAKQYLLPISKSGAYQKEAHYYLGNIAMENKDYDTALYHFNLIEGEAKYHKEITYQKLVILYHQKQYHQVVSLGEAYYPKVNGLLEQSEISKIIGESYFYLKNYKEAIPYLVKYRGRHKKLSEADYYFLGYAYYQLKDYKQAIENFNKITDEKNTVSQNAHYHLGDCYLKLNQKTQALNAFKNASEMTFNAEIQQDAFLNYAKLSYEIGNPYESSSEVLQAFVDDYPNAPSAALIEGLIVSAYLQFKDYEGALDYYDTQKLVKDEQYQQILLQRGFELFTAHQYKEALFVFGKAANMYNNKQTKQRALFWMAESLSEMYNFKDAAYEYEMFVKNPVSESVSEYPDGLYGLAYSLFQQKKYKNALTYFQKYLDVANDDAKKRNAELRIADCHFVNKTYWSALENYNKIIKENKNQVDYAMYQKALSYGFLGKDDQKKETLKTLQSQFKTSPYLDKSYYELGNLYANKSQNKEALAAYDDLIYKFPKSPLVSKAKLKTGIILFNSNNNQGAVKVFKQLVADYPGTAEAVQAVKMAEQVYKDMDQVDVYAKWATQLEFMNISDADIDKSMFEVAENKYFANELKEAISSCKKYLINFPNGIHALTAHFYLAQSYFNTDAKENAVPEYQEVLKVNTNEYTEVALNKLSQIYLENENWDAASELLLRIENEATNAQSKVYAQSNLMKYYYQKQNYKQALAYTNLVLKNNKSSEDAVADAYVYGARSSVALKEFATAKTYYQKLETIGKGNVKAEANYYKALWLHQDKAYEKSNEQVQLLASKFQGYKYWGVKGLLLMAKNFHALNDDFQANFILNNVLKNAGEFKDVMEEANILLKEYKGKEAQEKVTTNTVEGKSVKEDELILEAVNEM</sequence>
<keyword evidence="6" id="KW-1185">Reference proteome</keyword>
<feature type="repeat" description="TPR" evidence="3">
    <location>
        <begin position="607"/>
        <end position="640"/>
    </location>
</feature>
<dbReference type="OrthoDB" id="9814448at2"/>
<dbReference type="Pfam" id="PF13432">
    <property type="entry name" value="TPR_16"/>
    <property type="match status" value="2"/>
</dbReference>
<dbReference type="Pfam" id="PF07720">
    <property type="entry name" value="TPR_3"/>
    <property type="match status" value="1"/>
</dbReference>
<dbReference type="PANTHER" id="PTHR44858:SF1">
    <property type="entry name" value="UDP-N-ACETYLGLUCOSAMINE--PEPTIDE N-ACETYLGLUCOSAMINYLTRANSFERASE SPINDLY-RELATED"/>
    <property type="match status" value="1"/>
</dbReference>
<dbReference type="Pfam" id="PF12895">
    <property type="entry name" value="ANAPC3"/>
    <property type="match status" value="1"/>
</dbReference>
<dbReference type="KEGG" id="wfu:AXE80_00125"/>
<dbReference type="AlphaFoldDB" id="A0A1B1Y1Z9"/>
<gene>
    <name evidence="5" type="ORF">AXE80_00125</name>
</gene>
<keyword evidence="1" id="KW-0677">Repeat</keyword>
<dbReference type="GO" id="GO:0046813">
    <property type="term" value="P:receptor-mediated virion attachment to host cell"/>
    <property type="evidence" value="ECO:0007669"/>
    <property type="project" value="TreeGrafter"/>
</dbReference>
<protein>
    <submittedName>
        <fullName evidence="5">Uncharacterized protein</fullName>
    </submittedName>
</protein>
<proteinExistence type="predicted"/>
<feature type="repeat" description="TPR" evidence="3">
    <location>
        <begin position="498"/>
        <end position="531"/>
    </location>
</feature>
<dbReference type="InterPro" id="IPR011990">
    <property type="entry name" value="TPR-like_helical_dom_sf"/>
</dbReference>
<dbReference type="RefSeq" id="WP_068823897.1">
    <property type="nucleotide sequence ID" value="NZ_CP014224.1"/>
</dbReference>
<dbReference type="EMBL" id="CP014224">
    <property type="protein sequence ID" value="ANW94793.1"/>
    <property type="molecule type" value="Genomic_DNA"/>
</dbReference>
<accession>A0A1B1Y1Z9</accession>
<dbReference type="SUPFAM" id="SSF48452">
    <property type="entry name" value="TPR-like"/>
    <property type="match status" value="5"/>
</dbReference>
<dbReference type="InterPro" id="IPR019734">
    <property type="entry name" value="TPR_rpt"/>
</dbReference>
<keyword evidence="2 3" id="KW-0802">TPR repeat</keyword>
<evidence type="ECO:0000313" key="5">
    <source>
        <dbReference type="EMBL" id="ANW94793.1"/>
    </source>
</evidence>
<name>A0A1B1Y1Z9_9FLAO</name>
<keyword evidence="4" id="KW-0732">Signal</keyword>
<feature type="signal peptide" evidence="4">
    <location>
        <begin position="1"/>
        <end position="21"/>
    </location>
</feature>
<dbReference type="Pfam" id="PF13174">
    <property type="entry name" value="TPR_6"/>
    <property type="match status" value="1"/>
</dbReference>
<dbReference type="InterPro" id="IPR050498">
    <property type="entry name" value="Ycf3"/>
</dbReference>
<dbReference type="STRING" id="1790137.AXE80_00125"/>
<evidence type="ECO:0000256" key="4">
    <source>
        <dbReference type="SAM" id="SignalP"/>
    </source>
</evidence>
<organism evidence="5 6">
    <name type="scientific">Wenyingzhuangia fucanilytica</name>
    <dbReference type="NCBI Taxonomy" id="1790137"/>
    <lineage>
        <taxon>Bacteria</taxon>
        <taxon>Pseudomonadati</taxon>
        <taxon>Bacteroidota</taxon>
        <taxon>Flavobacteriia</taxon>
        <taxon>Flavobacteriales</taxon>
        <taxon>Flavobacteriaceae</taxon>
        <taxon>Wenyingzhuangia</taxon>
    </lineage>
</organism>
<dbReference type="PANTHER" id="PTHR44858">
    <property type="entry name" value="TETRATRICOPEPTIDE REPEAT PROTEIN 6"/>
    <property type="match status" value="1"/>
</dbReference>
<dbReference type="SMART" id="SM00028">
    <property type="entry name" value="TPR"/>
    <property type="match status" value="12"/>
</dbReference>